<dbReference type="AlphaFoldDB" id="A0A8S2ZS82"/>
<evidence type="ECO:0000313" key="1">
    <source>
        <dbReference type="EMBL" id="CAF4655547.1"/>
    </source>
</evidence>
<feature type="non-terminal residue" evidence="1">
    <location>
        <position position="34"/>
    </location>
</feature>
<proteinExistence type="predicted"/>
<name>A0A8S2ZS82_9BILA</name>
<gene>
    <name evidence="1" type="ORF">BYL167_LOCUS42363</name>
</gene>
<accession>A0A8S2ZS82</accession>
<comment type="caution">
    <text evidence="1">The sequence shown here is derived from an EMBL/GenBank/DDBJ whole genome shotgun (WGS) entry which is preliminary data.</text>
</comment>
<evidence type="ECO:0000313" key="2">
    <source>
        <dbReference type="Proteomes" id="UP000681967"/>
    </source>
</evidence>
<protein>
    <submittedName>
        <fullName evidence="1">Uncharacterized protein</fullName>
    </submittedName>
</protein>
<organism evidence="1 2">
    <name type="scientific">Rotaria magnacalcarata</name>
    <dbReference type="NCBI Taxonomy" id="392030"/>
    <lineage>
        <taxon>Eukaryota</taxon>
        <taxon>Metazoa</taxon>
        <taxon>Spiralia</taxon>
        <taxon>Gnathifera</taxon>
        <taxon>Rotifera</taxon>
        <taxon>Eurotatoria</taxon>
        <taxon>Bdelloidea</taxon>
        <taxon>Philodinida</taxon>
        <taxon>Philodinidae</taxon>
        <taxon>Rotaria</taxon>
    </lineage>
</organism>
<sequence>MATIMKNFPLLTEIDEQNNSDNIDWNTNAFQTLL</sequence>
<reference evidence="1" key="1">
    <citation type="submission" date="2021-02" db="EMBL/GenBank/DDBJ databases">
        <authorList>
            <person name="Nowell W R."/>
        </authorList>
    </citation>
    <scope>NUCLEOTIDE SEQUENCE</scope>
</reference>
<dbReference type="Proteomes" id="UP000681967">
    <property type="component" value="Unassembled WGS sequence"/>
</dbReference>
<dbReference type="EMBL" id="CAJOBH010109754">
    <property type="protein sequence ID" value="CAF4655547.1"/>
    <property type="molecule type" value="Genomic_DNA"/>
</dbReference>